<dbReference type="InterPro" id="IPR032834">
    <property type="entry name" value="NatK-like_C"/>
</dbReference>
<keyword evidence="1" id="KW-1133">Transmembrane helix</keyword>
<dbReference type="RefSeq" id="WP_086313717.1">
    <property type="nucleotide sequence ID" value="NZ_CP147244.1"/>
</dbReference>
<keyword evidence="1" id="KW-0472">Membrane</keyword>
<feature type="transmembrane region" description="Helical" evidence="1">
    <location>
        <begin position="76"/>
        <end position="95"/>
    </location>
</feature>
<keyword evidence="4" id="KW-1185">Reference proteome</keyword>
<dbReference type="Proteomes" id="UP000194948">
    <property type="component" value="Chromosome"/>
</dbReference>
<feature type="transmembrane region" description="Helical" evidence="1">
    <location>
        <begin position="186"/>
        <end position="207"/>
    </location>
</feature>
<reference evidence="3" key="1">
    <citation type="submission" date="2017-05" db="EMBL/GenBank/DDBJ databases">
        <authorList>
            <consortium name="The Broad Institute Genomics Platform"/>
            <consortium name="The Broad Institute Genomic Center for Infectious Diseases"/>
            <person name="Earl A."/>
            <person name="Manson A."/>
            <person name="Schwartman J."/>
            <person name="Gilmore M."/>
            <person name="Abouelleil A."/>
            <person name="Cao P."/>
            <person name="Chapman S."/>
            <person name="Cusick C."/>
            <person name="Shea T."/>
            <person name="Young S."/>
            <person name="Neafsey D."/>
            <person name="Nusbaum C."/>
            <person name="Birren B."/>
        </authorList>
    </citation>
    <scope>NUCLEOTIDE SEQUENCE</scope>
    <source>
        <strain evidence="3">7F3_DIV0205</strain>
    </source>
</reference>
<dbReference type="EMBL" id="CP147244">
    <property type="protein sequence ID" value="WYK00156.1"/>
    <property type="molecule type" value="Genomic_DNA"/>
</dbReference>
<evidence type="ECO:0000256" key="1">
    <source>
        <dbReference type="SAM" id="Phobius"/>
    </source>
</evidence>
<proteinExistence type="predicted"/>
<feature type="transmembrane region" description="Helical" evidence="1">
    <location>
        <begin position="5"/>
        <end position="22"/>
    </location>
</feature>
<keyword evidence="3" id="KW-0418">Kinase</keyword>
<keyword evidence="3" id="KW-0808">Transferase</keyword>
<dbReference type="PANTHER" id="PTHR40448">
    <property type="entry name" value="TWO-COMPONENT SENSOR HISTIDINE KINASE"/>
    <property type="match status" value="1"/>
</dbReference>
<gene>
    <name evidence="3" type="ORF">A5821_001250</name>
</gene>
<dbReference type="Gene3D" id="3.30.565.10">
    <property type="entry name" value="Histidine kinase-like ATPase, C-terminal domain"/>
    <property type="match status" value="1"/>
</dbReference>
<sequence length="437" mass="50635">MDKSFVTSIIAVNFLQMIWLITYKKLLTLRESLILSGFVFIQFILAIFISNSYIAFSQLFFLAIQFMFVARKLNNWFIPSLLISIENSLILLSWIPTLDTWDILHINQEISDQTYAKYLYLFIILQQLLLFFLIILVRYLNRRFALSNSISLLPKKYKLLSIVMLLLLFLPTSLKQFSVLNGDPVSVLYSSGIVIGCTVIITLNVLLATKYNNEKQYIELLSETYRQEKEKVTLSDEFRQDYQNLLLSLNSSLEQKEKEKAVALLNNIIDYSDPLLTPNLYKKISSISNPPARGLLTSFLTKCLTATIDIDLQVTDNLTDLTMNIVDFIRCFSILLNNAYEATEQTEHPFIGVFIEGTQEFLTIEVRNTYNEEKKVSFQTLLQNNFSTKAGHQGKGLYIFMTILDQYPECDYTITQKENQFIANFTLLKNTDERRYL</sequence>
<evidence type="ECO:0000313" key="4">
    <source>
        <dbReference type="Proteomes" id="UP000194948"/>
    </source>
</evidence>
<dbReference type="PANTHER" id="PTHR40448:SF1">
    <property type="entry name" value="TWO-COMPONENT SENSOR HISTIDINE KINASE"/>
    <property type="match status" value="1"/>
</dbReference>
<dbReference type="AlphaFoldDB" id="A0AAQ3WD27"/>
<dbReference type="InterPro" id="IPR036890">
    <property type="entry name" value="HATPase_C_sf"/>
</dbReference>
<reference evidence="3" key="2">
    <citation type="submission" date="2024-03" db="EMBL/GenBank/DDBJ databases">
        <title>The Genome Sequence of Enterococcus sp. DIV0205d.</title>
        <authorList>
            <consortium name="The Broad Institute Genomics Platform"/>
            <consortium name="The Broad Institute Microbial Omics Core"/>
            <consortium name="The Broad Institute Genomic Center for Infectious Diseases"/>
            <person name="Earl A."/>
            <person name="Manson A."/>
            <person name="Gilmore M."/>
            <person name="Schwartman J."/>
            <person name="Shea T."/>
            <person name="Abouelleil A."/>
            <person name="Cao P."/>
            <person name="Chapman S."/>
            <person name="Cusick C."/>
            <person name="Young S."/>
            <person name="Neafsey D."/>
            <person name="Nusbaum C."/>
            <person name="Birren B."/>
        </authorList>
    </citation>
    <scope>NUCLEOTIDE SEQUENCE</scope>
    <source>
        <strain evidence="3">7F3_DIV0205</strain>
    </source>
</reference>
<dbReference type="GO" id="GO:0042802">
    <property type="term" value="F:identical protein binding"/>
    <property type="evidence" value="ECO:0007669"/>
    <property type="project" value="TreeGrafter"/>
</dbReference>
<evidence type="ECO:0000259" key="2">
    <source>
        <dbReference type="Pfam" id="PF14501"/>
    </source>
</evidence>
<evidence type="ECO:0000313" key="3">
    <source>
        <dbReference type="EMBL" id="WYK00156.1"/>
    </source>
</evidence>
<dbReference type="SUPFAM" id="SSF55874">
    <property type="entry name" value="ATPase domain of HSP90 chaperone/DNA topoisomerase II/histidine kinase"/>
    <property type="match status" value="1"/>
</dbReference>
<dbReference type="Pfam" id="PF14501">
    <property type="entry name" value="HATPase_c_5"/>
    <property type="match status" value="1"/>
</dbReference>
<feature type="transmembrane region" description="Helical" evidence="1">
    <location>
        <begin position="34"/>
        <end position="64"/>
    </location>
</feature>
<feature type="transmembrane region" description="Helical" evidence="1">
    <location>
        <begin position="157"/>
        <end position="174"/>
    </location>
</feature>
<keyword evidence="1" id="KW-0812">Transmembrane</keyword>
<feature type="domain" description="Sensor histidine kinase NatK-like C-terminal" evidence="2">
    <location>
        <begin position="323"/>
        <end position="426"/>
    </location>
</feature>
<dbReference type="GO" id="GO:0016301">
    <property type="term" value="F:kinase activity"/>
    <property type="evidence" value="ECO:0007669"/>
    <property type="project" value="UniProtKB-KW"/>
</dbReference>
<accession>A0AAQ3WD27</accession>
<name>A0AAQ3WD27_9ENTE</name>
<organism evidence="3 4">
    <name type="scientific">Candidatus Enterococcus palustris</name>
    <dbReference type="NCBI Taxonomy" id="1834189"/>
    <lineage>
        <taxon>Bacteria</taxon>
        <taxon>Bacillati</taxon>
        <taxon>Bacillota</taxon>
        <taxon>Bacilli</taxon>
        <taxon>Lactobacillales</taxon>
        <taxon>Enterococcaceae</taxon>
        <taxon>Enterococcus</taxon>
    </lineage>
</organism>
<feature type="transmembrane region" description="Helical" evidence="1">
    <location>
        <begin position="115"/>
        <end position="137"/>
    </location>
</feature>
<protein>
    <submittedName>
        <fullName evidence="3">Two-component system, LytTR family, sensor histidine kinase AgrC</fullName>
    </submittedName>
</protein>